<dbReference type="EMBL" id="GL376635">
    <property type="status" value="NOT_ANNOTATED_CDS"/>
    <property type="molecule type" value="Genomic_DNA"/>
</dbReference>
<comment type="subcellular location">
    <subcellularLocation>
        <location evidence="4">Endoplasmic reticulum membrane</location>
        <topology evidence="4">Peripheral membrane protein</topology>
        <orientation evidence="4">Cytoplasmic side</orientation>
    </subcellularLocation>
</comment>
<dbReference type="STRING" id="431595.K3WPG1"/>
<reference evidence="7" key="1">
    <citation type="journal article" date="2010" name="Genome Biol.">
        <title>Genome sequence of the necrotrophic plant pathogen Pythium ultimum reveals original pathogenicity mechanisms and effector repertoire.</title>
        <authorList>
            <person name="Levesque C.A."/>
            <person name="Brouwer H."/>
            <person name="Cano L."/>
            <person name="Hamilton J.P."/>
            <person name="Holt C."/>
            <person name="Huitema E."/>
            <person name="Raffaele S."/>
            <person name="Robideau G.P."/>
            <person name="Thines M."/>
            <person name="Win J."/>
            <person name="Zerillo M.M."/>
            <person name="Beakes G.W."/>
            <person name="Boore J.L."/>
            <person name="Busam D."/>
            <person name="Dumas B."/>
            <person name="Ferriera S."/>
            <person name="Fuerstenberg S.I."/>
            <person name="Gachon C.M."/>
            <person name="Gaulin E."/>
            <person name="Govers F."/>
            <person name="Grenville-Briggs L."/>
            <person name="Horner N."/>
            <person name="Hostetler J."/>
            <person name="Jiang R.H."/>
            <person name="Johnson J."/>
            <person name="Krajaejun T."/>
            <person name="Lin H."/>
            <person name="Meijer H.J."/>
            <person name="Moore B."/>
            <person name="Morris P."/>
            <person name="Phuntmart V."/>
            <person name="Puiu D."/>
            <person name="Shetty J."/>
            <person name="Stajich J.E."/>
            <person name="Tripathy S."/>
            <person name="Wawra S."/>
            <person name="van West P."/>
            <person name="Whitty B.R."/>
            <person name="Coutinho P.M."/>
            <person name="Henrissat B."/>
            <person name="Martin F."/>
            <person name="Thomas P.D."/>
            <person name="Tyler B.M."/>
            <person name="De Vries R.P."/>
            <person name="Kamoun S."/>
            <person name="Yandell M."/>
            <person name="Tisserat N."/>
            <person name="Buell C.R."/>
        </authorList>
    </citation>
    <scope>NUCLEOTIDE SEQUENCE</scope>
    <source>
        <strain evidence="7">DAOM:BR144</strain>
    </source>
</reference>
<keyword evidence="4" id="KW-0256">Endoplasmic reticulum</keyword>
<evidence type="ECO:0000256" key="4">
    <source>
        <dbReference type="RuleBase" id="RU367091"/>
    </source>
</evidence>
<dbReference type="eggNOG" id="KOG3060">
    <property type="taxonomic scope" value="Eukaryota"/>
</dbReference>
<keyword evidence="2 3" id="KW-0802">TPR repeat</keyword>
<dbReference type="InterPro" id="IPR055217">
    <property type="entry name" value="TPR_EMC2"/>
</dbReference>
<dbReference type="FunCoup" id="K3WPG1">
    <property type="interactions" value="225"/>
</dbReference>
<dbReference type="Gene3D" id="1.25.40.10">
    <property type="entry name" value="Tetratricopeptide repeat domain"/>
    <property type="match status" value="1"/>
</dbReference>
<dbReference type="PANTHER" id="PTHR12760">
    <property type="entry name" value="TETRATRICOPEPTIDE REPEAT PROTEIN"/>
    <property type="match status" value="1"/>
</dbReference>
<evidence type="ECO:0000256" key="3">
    <source>
        <dbReference type="PROSITE-ProRule" id="PRU00339"/>
    </source>
</evidence>
<feature type="domain" description="EMC2 TPR-like" evidence="5">
    <location>
        <begin position="90"/>
        <end position="222"/>
    </location>
</feature>
<comment type="function">
    <text evidence="4">Part of the endoplasmic reticulum membrane protein complex (EMC) that enables the energy-independent insertion into endoplasmic reticulum membranes of newly synthesized membrane proteins.</text>
</comment>
<dbReference type="InterPro" id="IPR011990">
    <property type="entry name" value="TPR-like_helical_dom_sf"/>
</dbReference>
<dbReference type="GO" id="GO:0072546">
    <property type="term" value="C:EMC complex"/>
    <property type="evidence" value="ECO:0007669"/>
    <property type="project" value="UniProtKB-UniRule"/>
</dbReference>
<evidence type="ECO:0000256" key="2">
    <source>
        <dbReference type="ARBA" id="ARBA00022803"/>
    </source>
</evidence>
<dbReference type="VEuPathDB" id="FungiDB:PYU1_G006839"/>
<dbReference type="InterPro" id="IPR039856">
    <property type="entry name" value="EMC2-like"/>
</dbReference>
<evidence type="ECO:0000259" key="5">
    <source>
        <dbReference type="Pfam" id="PF22890"/>
    </source>
</evidence>
<comment type="similarity">
    <text evidence="4">Belongs to the EMC2 family.</text>
</comment>
<keyword evidence="1" id="KW-0677">Repeat</keyword>
<keyword evidence="4" id="KW-0472">Membrane</keyword>
<dbReference type="AlphaFoldDB" id="K3WPG1"/>
<dbReference type="PROSITE" id="PS50005">
    <property type="entry name" value="TPR"/>
    <property type="match status" value="1"/>
</dbReference>
<protein>
    <recommendedName>
        <fullName evidence="4">ER membrane protein complex subunit 2</fullName>
    </recommendedName>
</protein>
<dbReference type="Pfam" id="PF22890">
    <property type="entry name" value="TPR_EMC2"/>
    <property type="match status" value="1"/>
</dbReference>
<dbReference type="SUPFAM" id="SSF48452">
    <property type="entry name" value="TPR-like"/>
    <property type="match status" value="1"/>
</dbReference>
<organism evidence="6 7">
    <name type="scientific">Globisporangium ultimum (strain ATCC 200006 / CBS 805.95 / DAOM BR144)</name>
    <name type="common">Pythium ultimum</name>
    <dbReference type="NCBI Taxonomy" id="431595"/>
    <lineage>
        <taxon>Eukaryota</taxon>
        <taxon>Sar</taxon>
        <taxon>Stramenopiles</taxon>
        <taxon>Oomycota</taxon>
        <taxon>Peronosporomycetes</taxon>
        <taxon>Pythiales</taxon>
        <taxon>Pythiaceae</taxon>
        <taxon>Globisporangium</taxon>
    </lineage>
</organism>
<dbReference type="InParanoid" id="K3WPG1"/>
<name>K3WPG1_GLOUD</name>
<evidence type="ECO:0000313" key="6">
    <source>
        <dbReference type="EnsemblProtists" id="PYU1_T006853"/>
    </source>
</evidence>
<sequence>MGAAELETKVALAERTRSYDACAELLQYVRKEKLRVPRVVAKFGSLLIQNYSWRLGSDIWAVYEQVFVAALDLHDDELAGPLKAQFPKSSRVARLEGMQLEQRGEYAKAEEIYDEVLKGNPANALMSKRKIAILKAQKKTQDMIVALNDYLRNFQTDQAAWLELAETYLSIGAYRYGAFCYEELILLNPMDAIFHSRLADIYSSIGGLDNLCVARKHYSHSLEINKHKNVRGYIGLLACTKAIAAHRNYKPEADDAGLNERVQKFALDYLAQHYASNASSDIADIATTALKSF</sequence>
<evidence type="ECO:0000313" key="7">
    <source>
        <dbReference type="Proteomes" id="UP000019132"/>
    </source>
</evidence>
<comment type="subunit">
    <text evidence="4">Component of the ER membrane protein complex (EMC).</text>
</comment>
<dbReference type="InterPro" id="IPR019734">
    <property type="entry name" value="TPR_rpt"/>
</dbReference>
<reference evidence="7" key="2">
    <citation type="submission" date="2010-04" db="EMBL/GenBank/DDBJ databases">
        <authorList>
            <person name="Buell R."/>
            <person name="Hamilton J."/>
            <person name="Hostetler J."/>
        </authorList>
    </citation>
    <scope>NUCLEOTIDE SEQUENCE [LARGE SCALE GENOMIC DNA]</scope>
    <source>
        <strain evidence="7">DAOM:BR144</strain>
    </source>
</reference>
<accession>K3WPG1</accession>
<feature type="repeat" description="TPR" evidence="3">
    <location>
        <begin position="90"/>
        <end position="123"/>
    </location>
</feature>
<dbReference type="OMA" id="MSDQEGW"/>
<reference evidence="6" key="3">
    <citation type="submission" date="2015-02" db="UniProtKB">
        <authorList>
            <consortium name="EnsemblProtists"/>
        </authorList>
    </citation>
    <scope>IDENTIFICATION</scope>
    <source>
        <strain evidence="6">DAOM BR144</strain>
    </source>
</reference>
<keyword evidence="7" id="KW-1185">Reference proteome</keyword>
<dbReference type="HOGENOM" id="CLU_052388_1_0_1"/>
<proteinExistence type="inferred from homology"/>
<dbReference type="Proteomes" id="UP000019132">
    <property type="component" value="Unassembled WGS sequence"/>
</dbReference>
<dbReference type="EnsemblProtists" id="PYU1_T006853">
    <property type="protein sequence ID" value="PYU1_T006853"/>
    <property type="gene ID" value="PYU1_G006839"/>
</dbReference>
<evidence type="ECO:0000256" key="1">
    <source>
        <dbReference type="ARBA" id="ARBA00022737"/>
    </source>
</evidence>